<dbReference type="PANTHER" id="PTHR13260">
    <property type="entry name" value="ANAPHASE PROMOTING COMPLEX SUBUNIT 4 APC4"/>
    <property type="match status" value="1"/>
</dbReference>
<reference evidence="7" key="1">
    <citation type="submission" date="2017-02" db="UniProtKB">
        <authorList>
            <consortium name="WormBaseParasite"/>
        </authorList>
    </citation>
    <scope>IDENTIFICATION</scope>
</reference>
<dbReference type="GO" id="GO:0070979">
    <property type="term" value="P:protein K11-linked ubiquitination"/>
    <property type="evidence" value="ECO:0007669"/>
    <property type="project" value="TreeGrafter"/>
</dbReference>
<proteinExistence type="predicted"/>
<dbReference type="PANTHER" id="PTHR13260:SF0">
    <property type="entry name" value="ANAPHASE-PROMOTING COMPLEX SUBUNIT 4"/>
    <property type="match status" value="1"/>
</dbReference>
<dbReference type="GO" id="GO:0051301">
    <property type="term" value="P:cell division"/>
    <property type="evidence" value="ECO:0007669"/>
    <property type="project" value="UniProtKB-KW"/>
</dbReference>
<evidence type="ECO:0000259" key="5">
    <source>
        <dbReference type="Pfam" id="PF12894"/>
    </source>
</evidence>
<keyword evidence="2" id="KW-0498">Mitosis</keyword>
<evidence type="ECO:0000256" key="1">
    <source>
        <dbReference type="ARBA" id="ARBA00022618"/>
    </source>
</evidence>
<dbReference type="InterPro" id="IPR024789">
    <property type="entry name" value="APC4"/>
</dbReference>
<accession>A0A0N4Z6Z9</accession>
<keyword evidence="4" id="KW-0131">Cell cycle</keyword>
<dbReference type="GO" id="GO:0031145">
    <property type="term" value="P:anaphase-promoting complex-dependent catabolic process"/>
    <property type="evidence" value="ECO:0007669"/>
    <property type="project" value="InterPro"/>
</dbReference>
<evidence type="ECO:0000256" key="2">
    <source>
        <dbReference type="ARBA" id="ARBA00022776"/>
    </source>
</evidence>
<keyword evidence="6" id="KW-1185">Reference proteome</keyword>
<dbReference type="InterPro" id="IPR015943">
    <property type="entry name" value="WD40/YVTN_repeat-like_dom_sf"/>
</dbReference>
<sequence>MMTNEKVNSISCDVTCRSVPFTEESKSYKSSFPIHFSKWNPIHDSLAIASKKGDICLRRSGYKKSWKVNIERIRGIYYEELGSLQKEYDTGTTIECIEWSPNGLFLAVGMTNGYLHILDYETGQVRYSQKFDFTITMMKWQYYIEYDALKKYSQTFYESSKVNVRFPNFYEEEESNRERFASVNATKEFCTDSVPKELFGTLLYIVTDKDLLVHALSCGIFPVTSFTPPFEKFGNFDSTSAVVNDINYDMTTKKLFISYSGMAMAYSFYKDENGVPKLDTSEQTTGTNTHIVEFLIDFGSINSTANIFILACRWAHLYFSAIYIRSVFDYALSDWREQISTISNMFKASTEDSDQVKNLSKELAKLIMFGSSSPKAMYHFRFKIRPEGVRSIHEIVFTKFTALAKLINGPLRIGLLMINDSHTRLSEETKSLGYNFSCENIGQLFKGEQDAVNILALTRIVDDFHREFENERGCMLQLVRFMYSCQPMAGTMIVNKKKKGDNTKILSTNYPLDFDSLVKYLITNRISSQEYGSSIRKFLIDCGLPENIDGKGIDGFIDNCCLQNYKHSKMNEYITIDKKNEVTRKDKEVSFVDQMYCKMHGIDVSEYRKTLMKMVNVPNGIKMVFSMLDRKSGIYLKNGIVESKMNKVYNVEIAHPVDHDKFLIFPTGRLVKEFDFDGNMTRCSIDKDDTSVLHYLVLRKSIGTASWNSIDSNGSIDIIRQMGVPENMPSEEPCKIDEELSVVTTGLEAKARKAIIDCTLNDDHNIFGLIKLKESSNQDLNFPFILDPNYGEVYVENNLDDYFVADQILVHNTFNVAAIISKDKNKVMCFKISTQKIEKVYNYYL</sequence>
<dbReference type="InterPro" id="IPR036322">
    <property type="entry name" value="WD40_repeat_dom_sf"/>
</dbReference>
<evidence type="ECO:0000313" key="7">
    <source>
        <dbReference type="WBParaSite" id="PTRK_0000295400.1"/>
    </source>
</evidence>
<dbReference type="STRING" id="131310.A0A0N4Z6Z9"/>
<organism evidence="6 7">
    <name type="scientific">Parastrongyloides trichosuri</name>
    <name type="common">Possum-specific nematode worm</name>
    <dbReference type="NCBI Taxonomy" id="131310"/>
    <lineage>
        <taxon>Eukaryota</taxon>
        <taxon>Metazoa</taxon>
        <taxon>Ecdysozoa</taxon>
        <taxon>Nematoda</taxon>
        <taxon>Chromadorea</taxon>
        <taxon>Rhabditida</taxon>
        <taxon>Tylenchina</taxon>
        <taxon>Panagrolaimomorpha</taxon>
        <taxon>Strongyloidoidea</taxon>
        <taxon>Strongyloididae</taxon>
        <taxon>Parastrongyloides</taxon>
    </lineage>
</organism>
<dbReference type="SUPFAM" id="SSF50978">
    <property type="entry name" value="WD40 repeat-like"/>
    <property type="match status" value="1"/>
</dbReference>
<dbReference type="Proteomes" id="UP000038045">
    <property type="component" value="Unplaced"/>
</dbReference>
<evidence type="ECO:0000256" key="3">
    <source>
        <dbReference type="ARBA" id="ARBA00022786"/>
    </source>
</evidence>
<protein>
    <submittedName>
        <fullName evidence="7">ANAPC4_WD40 domain-containing protein</fullName>
    </submittedName>
</protein>
<evidence type="ECO:0000313" key="6">
    <source>
        <dbReference type="Proteomes" id="UP000038045"/>
    </source>
</evidence>
<dbReference type="GO" id="GO:0034399">
    <property type="term" value="C:nuclear periphery"/>
    <property type="evidence" value="ECO:0007669"/>
    <property type="project" value="TreeGrafter"/>
</dbReference>
<name>A0A0N4Z6Z9_PARTI</name>
<dbReference type="GO" id="GO:0005680">
    <property type="term" value="C:anaphase-promoting complex"/>
    <property type="evidence" value="ECO:0007669"/>
    <property type="project" value="InterPro"/>
</dbReference>
<keyword evidence="3" id="KW-0833">Ubl conjugation pathway</keyword>
<dbReference type="Gene3D" id="2.130.10.10">
    <property type="entry name" value="YVTN repeat-like/Quinoprotein amine dehydrogenase"/>
    <property type="match status" value="1"/>
</dbReference>
<dbReference type="Pfam" id="PF12894">
    <property type="entry name" value="ANAPC4_WD40"/>
    <property type="match status" value="1"/>
</dbReference>
<evidence type="ECO:0000256" key="4">
    <source>
        <dbReference type="ARBA" id="ARBA00023306"/>
    </source>
</evidence>
<dbReference type="InterPro" id="IPR024977">
    <property type="entry name" value="Apc4-like_WD40_dom"/>
</dbReference>
<feature type="domain" description="Anaphase-promoting complex subunit 4-like WD40" evidence="5">
    <location>
        <begin position="38"/>
        <end position="141"/>
    </location>
</feature>
<dbReference type="WBParaSite" id="PTRK_0000295400.1">
    <property type="protein sequence ID" value="PTRK_0000295400.1"/>
    <property type="gene ID" value="PTRK_0000295400"/>
</dbReference>
<dbReference type="AlphaFoldDB" id="A0A0N4Z6Z9"/>
<keyword evidence="1" id="KW-0132">Cell division</keyword>